<sequence>MDHVKLAYPDKLVIENVTPVFHPNLQCKEAEQPVPFTRSGRNVHFSDRYKIQNDYPLCSPSNFFGFLV</sequence>
<dbReference type="Proteomes" id="UP000321570">
    <property type="component" value="Unassembled WGS sequence"/>
</dbReference>
<evidence type="ECO:0000313" key="2">
    <source>
        <dbReference type="Proteomes" id="UP000321570"/>
    </source>
</evidence>
<name>A0A564Y064_HYMDI</name>
<gene>
    <name evidence="1" type="ORF">WMSIL1_LOCUS1656</name>
</gene>
<evidence type="ECO:0000313" key="1">
    <source>
        <dbReference type="EMBL" id="VUZ40662.1"/>
    </source>
</evidence>
<keyword evidence="2" id="KW-1185">Reference proteome</keyword>
<dbReference type="AlphaFoldDB" id="A0A564Y064"/>
<reference evidence="1 2" key="1">
    <citation type="submission" date="2019-07" db="EMBL/GenBank/DDBJ databases">
        <authorList>
            <person name="Jastrzebski P J."/>
            <person name="Paukszto L."/>
            <person name="Jastrzebski P J."/>
        </authorList>
    </citation>
    <scope>NUCLEOTIDE SEQUENCE [LARGE SCALE GENOMIC DNA]</scope>
    <source>
        <strain evidence="1 2">WMS-il1</strain>
    </source>
</reference>
<protein>
    <submittedName>
        <fullName evidence="1">Uncharacterized protein</fullName>
    </submittedName>
</protein>
<dbReference type="EMBL" id="CABIJS010000038">
    <property type="protein sequence ID" value="VUZ40662.1"/>
    <property type="molecule type" value="Genomic_DNA"/>
</dbReference>
<proteinExistence type="predicted"/>
<accession>A0A564Y064</accession>
<organism evidence="1 2">
    <name type="scientific">Hymenolepis diminuta</name>
    <name type="common">Rat tapeworm</name>
    <dbReference type="NCBI Taxonomy" id="6216"/>
    <lineage>
        <taxon>Eukaryota</taxon>
        <taxon>Metazoa</taxon>
        <taxon>Spiralia</taxon>
        <taxon>Lophotrochozoa</taxon>
        <taxon>Platyhelminthes</taxon>
        <taxon>Cestoda</taxon>
        <taxon>Eucestoda</taxon>
        <taxon>Cyclophyllidea</taxon>
        <taxon>Hymenolepididae</taxon>
        <taxon>Hymenolepis</taxon>
    </lineage>
</organism>